<dbReference type="OrthoDB" id="2019833at2759"/>
<comment type="similarity">
    <text evidence="2">Belongs to the NET family.</text>
</comment>
<evidence type="ECO:0000256" key="3">
    <source>
        <dbReference type="SAM" id="Coils"/>
    </source>
</evidence>
<dbReference type="Proteomes" id="UP000504603">
    <property type="component" value="Unplaced"/>
</dbReference>
<dbReference type="InterPro" id="IPR051861">
    <property type="entry name" value="NET_actin-binding_domain"/>
</dbReference>
<proteinExistence type="inferred from homology"/>
<dbReference type="KEGG" id="mcha:111022682"/>
<reference evidence="6 7" key="1">
    <citation type="submission" date="2025-04" db="UniProtKB">
        <authorList>
            <consortium name="RefSeq"/>
        </authorList>
    </citation>
    <scope>IDENTIFICATION</scope>
    <source>
        <strain evidence="6 7">OHB3-1</strain>
    </source>
</reference>
<organism evidence="5 6">
    <name type="scientific">Momordica charantia</name>
    <name type="common">Bitter gourd</name>
    <name type="synonym">Balsam pear</name>
    <dbReference type="NCBI Taxonomy" id="3673"/>
    <lineage>
        <taxon>Eukaryota</taxon>
        <taxon>Viridiplantae</taxon>
        <taxon>Streptophyta</taxon>
        <taxon>Embryophyta</taxon>
        <taxon>Tracheophyta</taxon>
        <taxon>Spermatophyta</taxon>
        <taxon>Magnoliopsida</taxon>
        <taxon>eudicotyledons</taxon>
        <taxon>Gunneridae</taxon>
        <taxon>Pentapetalae</taxon>
        <taxon>rosids</taxon>
        <taxon>fabids</taxon>
        <taxon>Cucurbitales</taxon>
        <taxon>Cucurbitaceae</taxon>
        <taxon>Momordiceae</taxon>
        <taxon>Momordica</taxon>
    </lineage>
</organism>
<dbReference type="PROSITE" id="PS51774">
    <property type="entry name" value="NAB"/>
    <property type="match status" value="1"/>
</dbReference>
<gene>
    <name evidence="6 7" type="primary">LOC111022682</name>
</gene>
<dbReference type="PANTHER" id="PTHR32258">
    <property type="entry name" value="PROTEIN NETWORKED 4A"/>
    <property type="match status" value="1"/>
</dbReference>
<dbReference type="PANTHER" id="PTHR32258:SF28">
    <property type="entry name" value="PROTEIN NETWORKED 3A-RELATED"/>
    <property type="match status" value="1"/>
</dbReference>
<protein>
    <submittedName>
        <fullName evidence="6 7">Protein NETWORKED 3A-like</fullName>
    </submittedName>
</protein>
<dbReference type="RefSeq" id="XP_022155582.1">
    <property type="nucleotide sequence ID" value="XM_022299890.1"/>
</dbReference>
<name>A0A6J1DPR3_MOMCH</name>
<evidence type="ECO:0000256" key="1">
    <source>
        <dbReference type="ARBA" id="ARBA00023054"/>
    </source>
</evidence>
<keyword evidence="1 3" id="KW-0175">Coiled coil</keyword>
<evidence type="ECO:0000256" key="2">
    <source>
        <dbReference type="ARBA" id="ARBA00038006"/>
    </source>
</evidence>
<evidence type="ECO:0000259" key="4">
    <source>
        <dbReference type="PROSITE" id="PS51774"/>
    </source>
</evidence>
<evidence type="ECO:0000313" key="5">
    <source>
        <dbReference type="Proteomes" id="UP000504603"/>
    </source>
</evidence>
<dbReference type="GO" id="GO:0005774">
    <property type="term" value="C:vacuolar membrane"/>
    <property type="evidence" value="ECO:0007669"/>
    <property type="project" value="TreeGrafter"/>
</dbReference>
<accession>A0A6J1DPR3</accession>
<dbReference type="RefSeq" id="XP_022155583.1">
    <property type="nucleotide sequence ID" value="XM_022299891.1"/>
</dbReference>
<sequence>MTKSRTPYCWWFDGRHDTKRSPLLQKTLAELDQRTLAILELLEEDADSFAKRAEMYYERRPQLISMIEEFYRSHRSLIERYDRIKTVTSSGTCQHLLANVSSPENKFALSMDMKYYAFSETSCDIDLELADSAVSEVDDPNQEDKVLNDNGIKDIDLEKTSCDIDLELEYSAESEVDDPEQVDEVLDDNGIKGGVLGTINNVEARKLGEEIERLREENRIQKEQLTQKDEDKKEVIRQLSFAVSLLMDDNARLRMGENGTKFANERNPFDSGRVKGTFLRKLFHWPRIFQ</sequence>
<dbReference type="Pfam" id="PF07765">
    <property type="entry name" value="KIP1"/>
    <property type="match status" value="1"/>
</dbReference>
<keyword evidence="5" id="KW-1185">Reference proteome</keyword>
<dbReference type="GeneID" id="111022682"/>
<feature type="coiled-coil region" evidence="3">
    <location>
        <begin position="204"/>
        <end position="231"/>
    </location>
</feature>
<dbReference type="GO" id="GO:0003779">
    <property type="term" value="F:actin binding"/>
    <property type="evidence" value="ECO:0007669"/>
    <property type="project" value="InterPro"/>
</dbReference>
<evidence type="ECO:0000313" key="6">
    <source>
        <dbReference type="RefSeq" id="XP_022155582.1"/>
    </source>
</evidence>
<dbReference type="AlphaFoldDB" id="A0A6J1DPR3"/>
<dbReference type="InterPro" id="IPR011684">
    <property type="entry name" value="NAB"/>
</dbReference>
<evidence type="ECO:0000313" key="7">
    <source>
        <dbReference type="RefSeq" id="XP_022155583.1"/>
    </source>
</evidence>
<feature type="domain" description="NAB" evidence="4">
    <location>
        <begin position="8"/>
        <end position="88"/>
    </location>
</feature>